<gene>
    <name evidence="1" type="ORF">BIV57_11850</name>
</gene>
<name>A0A1J7BF53_9ACTN</name>
<evidence type="ECO:0000313" key="1">
    <source>
        <dbReference type="EMBL" id="OIV37270.1"/>
    </source>
</evidence>
<reference evidence="1 2" key="1">
    <citation type="submission" date="2016-10" db="EMBL/GenBank/DDBJ databases">
        <title>Genome sequence of Streptomyces gilvigriseus MUSC 26.</title>
        <authorList>
            <person name="Lee L.-H."/>
            <person name="Ser H.-L."/>
        </authorList>
    </citation>
    <scope>NUCLEOTIDE SEQUENCE [LARGE SCALE GENOMIC DNA]</scope>
    <source>
        <strain evidence="1 2">MUSC 26</strain>
    </source>
</reference>
<sequence>MRYLRRQSPETYWLMTPEAHTAAGLQDGGAYGITISPRAAAAARSKLTRSSYVVVQAANGEHKVYQPGTDPTTIDHSTDRHPRIVGIFTHAPA</sequence>
<proteinExistence type="predicted"/>
<comment type="caution">
    <text evidence="1">The sequence shown here is derived from an EMBL/GenBank/DDBJ whole genome shotgun (WGS) entry which is preliminary data.</text>
</comment>
<organism evidence="1 2">
    <name type="scientific">Mangrovactinospora gilvigrisea</name>
    <dbReference type="NCBI Taxonomy" id="1428644"/>
    <lineage>
        <taxon>Bacteria</taxon>
        <taxon>Bacillati</taxon>
        <taxon>Actinomycetota</taxon>
        <taxon>Actinomycetes</taxon>
        <taxon>Kitasatosporales</taxon>
        <taxon>Streptomycetaceae</taxon>
        <taxon>Mangrovactinospora</taxon>
    </lineage>
</organism>
<accession>A0A1J7BF53</accession>
<dbReference type="AlphaFoldDB" id="A0A1J7BF53"/>
<keyword evidence="2" id="KW-1185">Reference proteome</keyword>
<dbReference type="Proteomes" id="UP000243342">
    <property type="component" value="Unassembled WGS sequence"/>
</dbReference>
<evidence type="ECO:0000313" key="2">
    <source>
        <dbReference type="Proteomes" id="UP000243342"/>
    </source>
</evidence>
<protein>
    <submittedName>
        <fullName evidence="1">Uncharacterized protein</fullName>
    </submittedName>
</protein>
<dbReference type="EMBL" id="MLCF01000058">
    <property type="protein sequence ID" value="OIV37270.1"/>
    <property type="molecule type" value="Genomic_DNA"/>
</dbReference>